<feature type="region of interest" description="Disordered" evidence="1">
    <location>
        <begin position="141"/>
        <end position="165"/>
    </location>
</feature>
<comment type="caution">
    <text evidence="2">The sequence shown here is derived from an EMBL/GenBank/DDBJ whole genome shotgun (WGS) entry which is preliminary data.</text>
</comment>
<dbReference type="EMBL" id="JBJUIK010000014">
    <property type="protein sequence ID" value="KAL3503975.1"/>
    <property type="molecule type" value="Genomic_DNA"/>
</dbReference>
<organism evidence="2 3">
    <name type="scientific">Cinchona calisaya</name>
    <dbReference type="NCBI Taxonomy" id="153742"/>
    <lineage>
        <taxon>Eukaryota</taxon>
        <taxon>Viridiplantae</taxon>
        <taxon>Streptophyta</taxon>
        <taxon>Embryophyta</taxon>
        <taxon>Tracheophyta</taxon>
        <taxon>Spermatophyta</taxon>
        <taxon>Magnoliopsida</taxon>
        <taxon>eudicotyledons</taxon>
        <taxon>Gunneridae</taxon>
        <taxon>Pentapetalae</taxon>
        <taxon>asterids</taxon>
        <taxon>lamiids</taxon>
        <taxon>Gentianales</taxon>
        <taxon>Rubiaceae</taxon>
        <taxon>Cinchonoideae</taxon>
        <taxon>Cinchoneae</taxon>
        <taxon>Cinchona</taxon>
    </lineage>
</organism>
<sequence length="165" mass="19860">MKKMSKEILEILKILQKEIEFYLKTQEDKLWEKLTDILKVKIENRRINCTGCKKEYNDINTIFKHVINCQKRKDNLIMRQNTYEEFLEIEDDMKLVAYELNNKEINNLILEEETNNIEYEPSIIEKREEVQESMAFQELMEGSSSHRLDNQQQLLPNSRGSRLRT</sequence>
<dbReference type="AlphaFoldDB" id="A0ABD2YA11"/>
<evidence type="ECO:0008006" key="4">
    <source>
        <dbReference type="Google" id="ProtNLM"/>
    </source>
</evidence>
<proteinExistence type="predicted"/>
<evidence type="ECO:0000313" key="3">
    <source>
        <dbReference type="Proteomes" id="UP001630127"/>
    </source>
</evidence>
<reference evidence="2 3" key="1">
    <citation type="submission" date="2024-11" db="EMBL/GenBank/DDBJ databases">
        <title>A near-complete genome assembly of Cinchona calisaya.</title>
        <authorList>
            <person name="Lian D.C."/>
            <person name="Zhao X.W."/>
            <person name="Wei L."/>
        </authorList>
    </citation>
    <scope>NUCLEOTIDE SEQUENCE [LARGE SCALE GENOMIC DNA]</scope>
    <source>
        <tissue evidence="2">Nenye</tissue>
    </source>
</reference>
<evidence type="ECO:0000256" key="1">
    <source>
        <dbReference type="SAM" id="MobiDB-lite"/>
    </source>
</evidence>
<dbReference type="Proteomes" id="UP001630127">
    <property type="component" value="Unassembled WGS sequence"/>
</dbReference>
<keyword evidence="3" id="KW-1185">Reference proteome</keyword>
<feature type="compositionally biased region" description="Polar residues" evidence="1">
    <location>
        <begin position="150"/>
        <end position="165"/>
    </location>
</feature>
<protein>
    <recommendedName>
        <fullName evidence="4">BED-type domain-containing protein</fullName>
    </recommendedName>
</protein>
<name>A0ABD2YA11_9GENT</name>
<evidence type="ECO:0000313" key="2">
    <source>
        <dbReference type="EMBL" id="KAL3503975.1"/>
    </source>
</evidence>
<gene>
    <name evidence="2" type="ORF">ACH5RR_033816</name>
</gene>
<accession>A0ABD2YA11</accession>